<feature type="transmembrane region" description="Helical" evidence="8">
    <location>
        <begin position="231"/>
        <end position="251"/>
    </location>
</feature>
<evidence type="ECO:0000313" key="9">
    <source>
        <dbReference type="EMBL" id="AYE35347.1"/>
    </source>
</evidence>
<feature type="transmembrane region" description="Helical" evidence="8">
    <location>
        <begin position="92"/>
        <end position="113"/>
    </location>
</feature>
<reference evidence="10" key="2">
    <citation type="submission" date="2022-06" db="EMBL/GenBank/DDBJ databases">
        <authorList>
            <person name="Holder M.E."/>
            <person name="Ajami N.J."/>
            <person name="Petrosino J.F."/>
        </authorList>
    </citation>
    <scope>NUCLEOTIDE SEQUENCE</scope>
    <source>
        <strain evidence="10">RMA 8861</strain>
    </source>
</reference>
<feature type="transmembrane region" description="Helical" evidence="8">
    <location>
        <begin position="441"/>
        <end position="460"/>
    </location>
</feature>
<dbReference type="Proteomes" id="UP001055437">
    <property type="component" value="Chromosome"/>
</dbReference>
<evidence type="ECO:0000313" key="12">
    <source>
        <dbReference type="Proteomes" id="UP001055437"/>
    </source>
</evidence>
<accession>A0A9N7JPD8</accession>
<feature type="transmembrane region" description="Helical" evidence="8">
    <location>
        <begin position="466"/>
        <end position="486"/>
    </location>
</feature>
<evidence type="ECO:0000313" key="11">
    <source>
        <dbReference type="Proteomes" id="UP000280586"/>
    </source>
</evidence>
<dbReference type="Proteomes" id="UP000280586">
    <property type="component" value="Chromosome"/>
</dbReference>
<evidence type="ECO:0000313" key="10">
    <source>
        <dbReference type="EMBL" id="USS01945.1"/>
    </source>
</evidence>
<dbReference type="InterPro" id="IPR000060">
    <property type="entry name" value="BCCT_transptr"/>
</dbReference>
<protein>
    <submittedName>
        <fullName evidence="9">BCCT family transporter</fullName>
    </submittedName>
</protein>
<dbReference type="EMBL" id="CP099799">
    <property type="protein sequence ID" value="USS01945.1"/>
    <property type="molecule type" value="Genomic_DNA"/>
</dbReference>
<dbReference type="GO" id="GO:0005886">
    <property type="term" value="C:plasma membrane"/>
    <property type="evidence" value="ECO:0007669"/>
    <property type="project" value="UniProtKB-SubCell"/>
</dbReference>
<evidence type="ECO:0000256" key="5">
    <source>
        <dbReference type="ARBA" id="ARBA00022692"/>
    </source>
</evidence>
<evidence type="ECO:0000256" key="6">
    <source>
        <dbReference type="ARBA" id="ARBA00022989"/>
    </source>
</evidence>
<keyword evidence="7 8" id="KW-0472">Membrane</keyword>
<organism evidence="9 11">
    <name type="scientific">Clostridium septicum</name>
    <dbReference type="NCBI Taxonomy" id="1504"/>
    <lineage>
        <taxon>Bacteria</taxon>
        <taxon>Bacillati</taxon>
        <taxon>Bacillota</taxon>
        <taxon>Clostridia</taxon>
        <taxon>Eubacteriales</taxon>
        <taxon>Clostridiaceae</taxon>
        <taxon>Clostridium</taxon>
    </lineage>
</organism>
<feature type="transmembrane region" description="Helical" evidence="8">
    <location>
        <begin position="192"/>
        <end position="211"/>
    </location>
</feature>
<dbReference type="KEGG" id="csep:CP523_13425"/>
<feature type="transmembrane region" description="Helical" evidence="8">
    <location>
        <begin position="52"/>
        <end position="72"/>
    </location>
</feature>
<evidence type="ECO:0000256" key="2">
    <source>
        <dbReference type="ARBA" id="ARBA00005658"/>
    </source>
</evidence>
<evidence type="ECO:0000256" key="4">
    <source>
        <dbReference type="ARBA" id="ARBA00022475"/>
    </source>
</evidence>
<evidence type="ECO:0000256" key="8">
    <source>
        <dbReference type="SAM" id="Phobius"/>
    </source>
</evidence>
<comment type="similarity">
    <text evidence="2">Belongs to the BCCT transporter (TC 2.A.15) family.</text>
</comment>
<dbReference type="EMBL" id="CP023671">
    <property type="protein sequence ID" value="AYE35347.1"/>
    <property type="molecule type" value="Genomic_DNA"/>
</dbReference>
<feature type="transmembrane region" description="Helical" evidence="8">
    <location>
        <begin position="140"/>
        <end position="162"/>
    </location>
</feature>
<feature type="transmembrane region" description="Helical" evidence="8">
    <location>
        <begin position="258"/>
        <end position="278"/>
    </location>
</feature>
<name>A0A9N7JPD8_CLOSE</name>
<dbReference type="OrthoDB" id="9775735at2"/>
<keyword evidence="12" id="KW-1185">Reference proteome</keyword>
<dbReference type="AlphaFoldDB" id="A0A9N7JPD8"/>
<comment type="subcellular location">
    <subcellularLocation>
        <location evidence="1">Cell membrane</location>
        <topology evidence="1">Multi-pass membrane protein</topology>
    </subcellularLocation>
</comment>
<feature type="transmembrane region" description="Helical" evidence="8">
    <location>
        <begin position="317"/>
        <end position="334"/>
    </location>
</feature>
<reference evidence="9 11" key="1">
    <citation type="submission" date="2017-09" db="EMBL/GenBank/DDBJ databases">
        <authorList>
            <person name="Thomas P."/>
            <person name="Seyboldt C."/>
        </authorList>
    </citation>
    <scope>NUCLEOTIDE SEQUENCE [LARGE SCALE GENOMIC DNA]</scope>
    <source>
        <strain evidence="9 11">DSM 7534</strain>
    </source>
</reference>
<keyword evidence="5 8" id="KW-0812">Transmembrane</keyword>
<dbReference type="PANTHER" id="PTHR30047">
    <property type="entry name" value="HIGH-AFFINITY CHOLINE TRANSPORT PROTEIN-RELATED"/>
    <property type="match status" value="1"/>
</dbReference>
<dbReference type="NCBIfam" id="TIGR00842">
    <property type="entry name" value="bcct"/>
    <property type="match status" value="1"/>
</dbReference>
<keyword evidence="6 8" id="KW-1133">Transmembrane helix</keyword>
<dbReference type="GO" id="GO:0022857">
    <property type="term" value="F:transmembrane transporter activity"/>
    <property type="evidence" value="ECO:0007669"/>
    <property type="project" value="InterPro"/>
</dbReference>
<evidence type="ECO:0000256" key="1">
    <source>
        <dbReference type="ARBA" id="ARBA00004651"/>
    </source>
</evidence>
<feature type="transmembrane region" description="Helical" evidence="8">
    <location>
        <begin position="12"/>
        <end position="32"/>
    </location>
</feature>
<sequence length="513" mass="56970">MRNTKIRFFNKNNIIFKSFIIFSTIIFVWGALFKNNFEKNVSVVYSMFIDKFSWAYCGMMLIFFLVCLWAVFSRFSKVKLGDNNSKPEFSNISWFAMLFSAGMGIGLVFWGVAEPLTHYINPLGVEGVTEEAKKFAFSKAFLHIGVSAWACYAVLALALAYIHYRRKKPLLISSLLIPLVGEEKAKGTLGKIVDIFTVFATMAGIITSLGMGTLQVTSGLNYLLGVPETNIVKIVIITVITLLFLISACTGVKKGIKILSNANIALAFLLFTMAIIVGPKGELLKNISLGLQGYGVDLLTTNNNIFISGPWYEKWTIFYWGWWIAWAPSVAIFIARVSKGRTIREFILGVLFIPAGFCMAWMAVFGNLGVNAPIEIGNVAIQKVETSMFMIFQQYPLGNLMSLIAIALLITFFVTSADSATYVLGMITCNGDTKVKNIRKIILGATLSLLTIILLFAGGLEMIQNASIIAALPFGIIMLISICGFIRELYVYEPKLEYTKLNSKSFRVKPLER</sequence>
<evidence type="ECO:0000256" key="7">
    <source>
        <dbReference type="ARBA" id="ARBA00023136"/>
    </source>
</evidence>
<keyword evidence="3" id="KW-0813">Transport</keyword>
<feature type="transmembrane region" description="Helical" evidence="8">
    <location>
        <begin position="400"/>
        <end position="429"/>
    </location>
</feature>
<dbReference type="PANTHER" id="PTHR30047:SF7">
    <property type="entry name" value="HIGH-AFFINITY CHOLINE TRANSPORT PROTEIN"/>
    <property type="match status" value="1"/>
</dbReference>
<proteinExistence type="inferred from homology"/>
<dbReference type="RefSeq" id="WP_066677559.1">
    <property type="nucleotide sequence ID" value="NZ_CABMIZ010000028.1"/>
</dbReference>
<feature type="transmembrane region" description="Helical" evidence="8">
    <location>
        <begin position="346"/>
        <end position="364"/>
    </location>
</feature>
<evidence type="ECO:0000256" key="3">
    <source>
        <dbReference type="ARBA" id="ARBA00022448"/>
    </source>
</evidence>
<dbReference type="Pfam" id="PF02028">
    <property type="entry name" value="BCCT"/>
    <property type="match status" value="1"/>
</dbReference>
<gene>
    <name evidence="9" type="ORF">CP523_13425</name>
    <name evidence="10" type="ORF">NH397_05820</name>
</gene>
<dbReference type="GeneID" id="303561687"/>
<keyword evidence="4" id="KW-1003">Cell membrane</keyword>